<name>A0A7D6ZWJ8_9CLOT</name>
<sequence>MGKNKRRASLTIVLLFIFNLLFTNSIRVYSATDNTLGGRGAADPLKIVVNEDGSLELYYWQIDPRGSSNTYEYVNQYYRYNNDSSWSWAWGTNVFFSSNGSQKHFTTPYYSEGDLNSKQFGQGVQSRNGNTITTVWTLGNGELSLKQQITYTPGAAYYEKKWSLTNTSDSPYSNLKLIHGGDTYFGGDDDAMSYYNPVTGMVYVRNKDMTKFGLMGFTGGSNTPANGYFSGHYGTGSQQAKQGNLNNSFDSRFQDAGYQLQWNNNSLNPGETWTIVSNERLTPPGVLQSLAPAEKTARPGYSVTYEFIVQNFEDNTNGYKLEASSSNGWPTTIEEGSTINIDGKGGTKIVHVRVDIPENAIDVASDVVTLKSEKISNPDIKSETSTATTIEVITGVTPEVNRILPTRRSLNVTIDTVHVEEGKQVTVSLLDAARNPLSPAVVSTGVIGANDTTTIPLQLPGNLKPGEIYTIQVAVLGVAGVNTSATISVDKVPYINAVISGSNENYISNTKINKDVILSSTDSGLQYTTNNGETWTNFVSPMTVSSSGEYTFRFIGETDSEKYTHLSVDIKKVFQGTVSGVEDNHVYTNKVIPVITGDNVVTLSKDDEPETNYTSGTEILEDGKYILKAVDSYGNEVVYNFTIDKTSPTLDVTKNPSEWTKSDVVLDIITSTGASGVSTLTVSKDGENPIDIKGRTNYTVSANGTYTFTLINGAGVSVTKIVEVNKIDKTVPELVLKDILVSDKVYNYSPSVPAEDDVVIKLGNSNDVLSGTKYYYTTDGTTWNEINGDTLTISDTNSETVNYRFKSVSNSGVESQVSNPIPVYISKPTYTDDIKVSGNVADGKWSNKDVTITLEGGINSESFLKYQYSTDPENEDSWTDMEGENHNTLLISSDTNDKYYFRAVSKGGSTGSVTKGVDIKVDKTAATDLTISFDNNTFKEFINKITFGLFFNESVDVNISAEDELSGIDYYEYQLVDINNGESYDENGTWTKLNKLSVDPEFKGAVYARAVDKAGNVSSVISTNGFIVENQQATSISLDAKTLDSTYNGNWTGDDIVVTLSDGNTLAGIDRYEYKIGETGEWVTMPEATGTKDEVTGNELKNKITISNNVNSTYYFRAVSNSGLYSNESSLLVRHDNETPVIKSETNIVDGWTNKPVTFTFDNTNSETLSPVTYYIKIGSGEWTPIQGNSYTFSNDVNTTAQFKVVNSAGLEDVLDTVYNIKIDKTTPVIKGADNKESYYIGRVINYEDAFGEIEKATYQKNDGSEVNLTNGSLINEAGEYSIKVKDKSGNESTISFTVKALPLVSDVKYSEEYKEFISDIRKEFSSHDDLPEPYKTNTDNAIKALEDRYAALDKEVKDTIQDKNEIENTVDSLPGKTDGLISMKDKIKEVYNRTISDTLTPEQKEALKSESDYLKGLLDAIDVLEKNISDVKVIVNSIPKSDDGLISQKDNILEALEEINKLTDEQKEILKDQIAELNELLGKIKDLEGQVTTNKDAVKNISKSDDGLIAQKTIVQDRLDEINKLTKEQQEILKDQIAELNELLGKIKVLEEQVSTNKEAVNSIPKSDDGLIAQKTLVQNRLDEINKLTKEQQEILKDQITELNELLGKIKDLEGQVSTNKTDVNNISKSDDGLIAQKTLVQNRLDEINKLTKEQQELLVKEIQELKDILGRIETLENEVDKVNNAIDSLPSPSNVKKSDLESVNNAYELYSNLNKEQKSLVKDTLVNKLADLRDRLSKLLLHDSPTGVTITGIDGTVFDEDAYIVVDPINDETNTEKITFAKDSVKEASKSNEVLKGKELLTLYDISIFKGKVKIQPNGKVQVRVEIPEDYLDKEGLDIIYISDDGKVVSMNAERDGKYLTFITDHFSMYGIVANEEKNDNLPKTGGMNQSYLIALGALIIATGAILVKRRKKEASSK</sequence>
<dbReference type="InterPro" id="IPR019931">
    <property type="entry name" value="LPXTG_anchor"/>
</dbReference>
<protein>
    <submittedName>
        <fullName evidence="8">LPXTG cell wall anchor domain-containing protein</fullName>
    </submittedName>
</protein>
<organism evidence="8 9">
    <name type="scientific">Clostridium intestinale</name>
    <dbReference type="NCBI Taxonomy" id="36845"/>
    <lineage>
        <taxon>Bacteria</taxon>
        <taxon>Bacillati</taxon>
        <taxon>Bacillota</taxon>
        <taxon>Clostridia</taxon>
        <taxon>Eubacteriales</taxon>
        <taxon>Clostridiaceae</taxon>
        <taxon>Clostridium</taxon>
    </lineage>
</organism>
<keyword evidence="1" id="KW-0134">Cell wall</keyword>
<evidence type="ECO:0000256" key="2">
    <source>
        <dbReference type="ARBA" id="ARBA00022525"/>
    </source>
</evidence>
<keyword evidence="6" id="KW-1133">Transmembrane helix</keyword>
<dbReference type="RefSeq" id="WP_181601233.1">
    <property type="nucleotide sequence ID" value="NZ_CP059378.1"/>
</dbReference>
<evidence type="ECO:0000256" key="1">
    <source>
        <dbReference type="ARBA" id="ARBA00022512"/>
    </source>
</evidence>
<evidence type="ECO:0000256" key="3">
    <source>
        <dbReference type="ARBA" id="ARBA00022729"/>
    </source>
</evidence>
<evidence type="ECO:0000313" key="9">
    <source>
        <dbReference type="Proteomes" id="UP000512286"/>
    </source>
</evidence>
<evidence type="ECO:0000256" key="5">
    <source>
        <dbReference type="SAM" id="Coils"/>
    </source>
</evidence>
<reference evidence="8 9" key="1">
    <citation type="submission" date="2020-07" db="EMBL/GenBank/DDBJ databases">
        <title>Electron transfer.</title>
        <authorList>
            <person name="Huang L."/>
            <person name="Liu X."/>
            <person name="Zhou S."/>
        </authorList>
    </citation>
    <scope>NUCLEOTIDE SEQUENCE [LARGE SCALE GENOMIC DNA]</scope>
    <source>
        <strain evidence="8 9">Lx1</strain>
    </source>
</reference>
<dbReference type="Pfam" id="PF00746">
    <property type="entry name" value="Gram_pos_anchor"/>
    <property type="match status" value="1"/>
</dbReference>
<keyword evidence="3" id="KW-0732">Signal</keyword>
<evidence type="ECO:0000256" key="4">
    <source>
        <dbReference type="ARBA" id="ARBA00023088"/>
    </source>
</evidence>
<dbReference type="EMBL" id="CP059378">
    <property type="protein sequence ID" value="QLY78982.1"/>
    <property type="molecule type" value="Genomic_DNA"/>
</dbReference>
<feature type="coiled-coil region" evidence="5">
    <location>
        <begin position="1524"/>
        <end position="1561"/>
    </location>
</feature>
<feature type="coiled-coil region" evidence="5">
    <location>
        <begin position="1587"/>
        <end position="1617"/>
    </location>
</feature>
<keyword evidence="2" id="KW-0964">Secreted</keyword>
<dbReference type="NCBIfam" id="TIGR01167">
    <property type="entry name" value="LPXTG_anchor"/>
    <property type="match status" value="1"/>
</dbReference>
<feature type="transmembrane region" description="Helical" evidence="6">
    <location>
        <begin position="1893"/>
        <end position="1910"/>
    </location>
</feature>
<evidence type="ECO:0000313" key="8">
    <source>
        <dbReference type="EMBL" id="QLY78982.1"/>
    </source>
</evidence>
<feature type="coiled-coil region" evidence="5">
    <location>
        <begin position="1446"/>
        <end position="1491"/>
    </location>
</feature>
<proteinExistence type="predicted"/>
<dbReference type="KEGG" id="cint:HZF06_18135"/>
<dbReference type="InterPro" id="IPR018159">
    <property type="entry name" value="Spectrin/alpha-actinin"/>
</dbReference>
<keyword evidence="4" id="KW-0572">Peptidoglycan-anchor</keyword>
<evidence type="ECO:0000256" key="6">
    <source>
        <dbReference type="SAM" id="Phobius"/>
    </source>
</evidence>
<keyword evidence="6" id="KW-0472">Membrane</keyword>
<keyword evidence="5" id="KW-0175">Coiled coil</keyword>
<accession>A0A7D6ZWJ8</accession>
<dbReference type="Proteomes" id="UP000512286">
    <property type="component" value="Chromosome"/>
</dbReference>
<feature type="coiled-coil region" evidence="5">
    <location>
        <begin position="1336"/>
        <end position="1370"/>
    </location>
</feature>
<dbReference type="PROSITE" id="PS50847">
    <property type="entry name" value="GRAM_POS_ANCHORING"/>
    <property type="match status" value="1"/>
</dbReference>
<feature type="domain" description="Gram-positive cocci surface proteins LPxTG" evidence="7">
    <location>
        <begin position="1884"/>
        <end position="1920"/>
    </location>
</feature>
<evidence type="ECO:0000259" key="7">
    <source>
        <dbReference type="PROSITE" id="PS50847"/>
    </source>
</evidence>
<gene>
    <name evidence="8" type="ORF">HZF06_18135</name>
</gene>
<keyword evidence="6" id="KW-0812">Transmembrane</keyword>
<dbReference type="CDD" id="cd00176">
    <property type="entry name" value="SPEC"/>
    <property type="match status" value="1"/>
</dbReference>
<feature type="coiled-coil region" evidence="5">
    <location>
        <begin position="1660"/>
        <end position="1687"/>
    </location>
</feature>